<dbReference type="EMBL" id="CAMXCT010002569">
    <property type="protein sequence ID" value="CAI3999011.1"/>
    <property type="molecule type" value="Genomic_DNA"/>
</dbReference>
<dbReference type="EMBL" id="CAMXCT020002569">
    <property type="protein sequence ID" value="CAL1152386.1"/>
    <property type="molecule type" value="Genomic_DNA"/>
</dbReference>
<feature type="repeat" description="RCC1" evidence="1">
    <location>
        <begin position="200"/>
        <end position="240"/>
    </location>
</feature>
<dbReference type="SUPFAM" id="SSF50985">
    <property type="entry name" value="RCC1/BLIP-II"/>
    <property type="match status" value="1"/>
</dbReference>
<dbReference type="InterPro" id="IPR009091">
    <property type="entry name" value="RCC1/BLIP-II"/>
</dbReference>
<proteinExistence type="predicted"/>
<dbReference type="GO" id="GO:0005737">
    <property type="term" value="C:cytoplasm"/>
    <property type="evidence" value="ECO:0007669"/>
    <property type="project" value="TreeGrafter"/>
</dbReference>
<dbReference type="PROSITE" id="PS50012">
    <property type="entry name" value="RCC1_3"/>
    <property type="match status" value="1"/>
</dbReference>
<dbReference type="InterPro" id="IPR051553">
    <property type="entry name" value="Ran_GTPase-activating"/>
</dbReference>
<dbReference type="PROSITE" id="PS00626">
    <property type="entry name" value="RCC1_2"/>
    <property type="match status" value="1"/>
</dbReference>
<evidence type="ECO:0000256" key="1">
    <source>
        <dbReference type="PROSITE-ProRule" id="PRU00235"/>
    </source>
</evidence>
<reference evidence="3" key="1">
    <citation type="submission" date="2022-10" db="EMBL/GenBank/DDBJ databases">
        <authorList>
            <person name="Chen Y."/>
            <person name="Dougan E. K."/>
            <person name="Chan C."/>
            <person name="Rhodes N."/>
            <person name="Thang M."/>
        </authorList>
    </citation>
    <scope>NUCLEOTIDE SEQUENCE</scope>
</reference>
<feature type="compositionally biased region" description="Basic and acidic residues" evidence="2">
    <location>
        <begin position="555"/>
        <end position="569"/>
    </location>
</feature>
<comment type="caution">
    <text evidence="3">The sequence shown here is derived from an EMBL/GenBank/DDBJ whole genome shotgun (WGS) entry which is preliminary data.</text>
</comment>
<gene>
    <name evidence="3" type="ORF">C1SCF055_LOCUS25262</name>
</gene>
<evidence type="ECO:0000313" key="5">
    <source>
        <dbReference type="Proteomes" id="UP001152797"/>
    </source>
</evidence>
<dbReference type="PANTHER" id="PTHR45982">
    <property type="entry name" value="REGULATOR OF CHROMOSOME CONDENSATION"/>
    <property type="match status" value="1"/>
</dbReference>
<dbReference type="EMBL" id="CAMXCT030002569">
    <property type="protein sequence ID" value="CAL4786323.1"/>
    <property type="molecule type" value="Genomic_DNA"/>
</dbReference>
<dbReference type="InterPro" id="IPR000408">
    <property type="entry name" value="Reg_chr_condens"/>
</dbReference>
<dbReference type="Proteomes" id="UP001152797">
    <property type="component" value="Unassembled WGS sequence"/>
</dbReference>
<protein>
    <submittedName>
        <fullName evidence="3">Uncharacterized protein</fullName>
    </submittedName>
</protein>
<dbReference type="PANTHER" id="PTHR45982:SF1">
    <property type="entry name" value="REGULATOR OF CHROMOSOME CONDENSATION"/>
    <property type="match status" value="1"/>
</dbReference>
<dbReference type="GO" id="GO:0005085">
    <property type="term" value="F:guanyl-nucleotide exchange factor activity"/>
    <property type="evidence" value="ECO:0007669"/>
    <property type="project" value="TreeGrafter"/>
</dbReference>
<dbReference type="Gene3D" id="2.130.10.30">
    <property type="entry name" value="Regulator of chromosome condensation 1/beta-lactamase-inhibitor protein II"/>
    <property type="match status" value="1"/>
</dbReference>
<feature type="region of interest" description="Disordered" evidence="2">
    <location>
        <begin position="540"/>
        <end position="569"/>
    </location>
</feature>
<dbReference type="AlphaFoldDB" id="A0A9P1CZ79"/>
<keyword evidence="5" id="KW-1185">Reference proteome</keyword>
<evidence type="ECO:0000256" key="2">
    <source>
        <dbReference type="SAM" id="MobiDB-lite"/>
    </source>
</evidence>
<accession>A0A9P1CZ79</accession>
<reference evidence="4 5" key="2">
    <citation type="submission" date="2024-05" db="EMBL/GenBank/DDBJ databases">
        <authorList>
            <person name="Chen Y."/>
            <person name="Shah S."/>
            <person name="Dougan E. K."/>
            <person name="Thang M."/>
            <person name="Chan C."/>
        </authorList>
    </citation>
    <scope>NUCLEOTIDE SEQUENCE [LARGE SCALE GENOMIC DNA]</scope>
</reference>
<name>A0A9P1CZ79_9DINO</name>
<evidence type="ECO:0000313" key="4">
    <source>
        <dbReference type="EMBL" id="CAL4786323.1"/>
    </source>
</evidence>
<organism evidence="3">
    <name type="scientific">Cladocopium goreaui</name>
    <dbReference type="NCBI Taxonomy" id="2562237"/>
    <lineage>
        <taxon>Eukaryota</taxon>
        <taxon>Sar</taxon>
        <taxon>Alveolata</taxon>
        <taxon>Dinophyceae</taxon>
        <taxon>Suessiales</taxon>
        <taxon>Symbiodiniaceae</taxon>
        <taxon>Cladocopium</taxon>
    </lineage>
</organism>
<sequence>MGESGEEIVGTVGLGPLGPALLRVVALYDSRGSAARSSIFAAALLLSIVIDTMRHVAILSAAMTVLGSRWNALKADVSRYTATLGGQFFEELQDSLGTGVAQAVWATPLALLGYAGGPRAPLTQLEIRSWTIDMARRQAVFQASAAFFFNHEVLTFKVKRRLRLARAKLCQLQDRAQEEEVALEQVSAGALHTVLLRSDGKAVACGQNTNGQRNIPRLEDGLFYTQVSAGGYHTVLLRSDGQAVACGRNRHGQCKIPSPGFNNFYCNLAGDLRVGNSFIVLQLEFQPSADDGFVLRCSNMAGEEKVCLNAGASDLALDAQKLIALQLKLSLQSLRLILPDGQPSLLSPKGGKHLWDTPKNQVLPMEVPAELAEVSKKVTTQWYLMNSSHAKSCGSEALSGRSEDRLKVVFEEPCLGSAGLPAKDYAASSSAVSFSVTEFPATSVAEDGATTVSATVSFDVTPLAEGSLPSHWVDKKAVAGFDGVSMVISKDFLAPPESQDFEEHDDVASAAVSVESEDLPKSPVLLERCILEDDRPADVEDCAISLDEPVPIDSPKADERSDGVASERS</sequence>
<evidence type="ECO:0000313" key="3">
    <source>
        <dbReference type="EMBL" id="CAI3999011.1"/>
    </source>
</evidence>
<dbReference type="Pfam" id="PF13540">
    <property type="entry name" value="RCC1_2"/>
    <property type="match status" value="2"/>
</dbReference>